<feature type="chain" id="PRO_5035926917" description="Ice-binding protein C-terminal domain-containing protein" evidence="1">
    <location>
        <begin position="23"/>
        <end position="259"/>
    </location>
</feature>
<reference evidence="3 4" key="1">
    <citation type="submission" date="2020-02" db="EMBL/GenBank/DDBJ databases">
        <authorList>
            <person name="Hogendoorn C."/>
        </authorList>
    </citation>
    <scope>NUCLEOTIDE SEQUENCE [LARGE SCALE GENOMIC DNA]</scope>
    <source>
        <strain evidence="3">METHB21</strain>
    </source>
</reference>
<comment type="caution">
    <text evidence="3">The sequence shown here is derived from an EMBL/GenBank/DDBJ whole genome shotgun (WGS) entry which is preliminary data.</text>
</comment>
<evidence type="ECO:0000313" key="3">
    <source>
        <dbReference type="EMBL" id="CAA9892562.1"/>
    </source>
</evidence>
<dbReference type="RefSeq" id="WP_174627323.1">
    <property type="nucleotide sequence ID" value="NZ_CADCXN010000106.1"/>
</dbReference>
<name>A0A8S0XL53_9GAMM</name>
<evidence type="ECO:0000256" key="1">
    <source>
        <dbReference type="SAM" id="SignalP"/>
    </source>
</evidence>
<dbReference type="Pfam" id="PF07589">
    <property type="entry name" value="PEP-CTERM"/>
    <property type="match status" value="1"/>
</dbReference>
<proteinExistence type="predicted"/>
<dbReference type="EMBL" id="CADCXN010000106">
    <property type="protein sequence ID" value="CAA9892562.1"/>
    <property type="molecule type" value="Genomic_DNA"/>
</dbReference>
<accession>A0A8S0XL53</accession>
<sequence>MSYQQRLLFALGLALASGLASAAPIQLITNGGFETGTFASWTVTDRSAAGRGGSWFIGTDDITTLSGHPTVGPAAGSFYAVTDQVRTGAYVLEQSFTIPVDVTSVVLSFDMFRNDWDSGPFVNAAGLDDTAFPNQHARVDIMTAVAGAFSTSLVDVVANLVAPGVDAGADPNPYTAYPFDITGLVAPGTTYKLRFGEVHNRSYFNQGVDNVSILADVAQVPEPATLALLGVGLAGLGFTRKRDRVGKGAVLPSLTFHIV</sequence>
<feature type="domain" description="Ice-binding protein C-terminal" evidence="2">
    <location>
        <begin position="219"/>
        <end position="241"/>
    </location>
</feature>
<keyword evidence="1" id="KW-0732">Signal</keyword>
<dbReference type="Gene3D" id="2.60.120.200">
    <property type="match status" value="1"/>
</dbReference>
<feature type="signal peptide" evidence="1">
    <location>
        <begin position="1"/>
        <end position="22"/>
    </location>
</feature>
<dbReference type="NCBIfam" id="TIGR02595">
    <property type="entry name" value="PEP_CTERM"/>
    <property type="match status" value="1"/>
</dbReference>
<dbReference type="InterPro" id="IPR013424">
    <property type="entry name" value="Ice-binding_C"/>
</dbReference>
<evidence type="ECO:0000313" key="4">
    <source>
        <dbReference type="Proteomes" id="UP000494216"/>
    </source>
</evidence>
<evidence type="ECO:0000259" key="2">
    <source>
        <dbReference type="Pfam" id="PF07589"/>
    </source>
</evidence>
<organism evidence="3 4">
    <name type="scientific">Candidatus Methylobacter favarea</name>
    <dbReference type="NCBI Taxonomy" id="2707345"/>
    <lineage>
        <taxon>Bacteria</taxon>
        <taxon>Pseudomonadati</taxon>
        <taxon>Pseudomonadota</taxon>
        <taxon>Gammaproteobacteria</taxon>
        <taxon>Methylococcales</taxon>
        <taxon>Methylococcaceae</taxon>
        <taxon>Methylobacter</taxon>
    </lineage>
</organism>
<dbReference type="Proteomes" id="UP000494216">
    <property type="component" value="Unassembled WGS sequence"/>
</dbReference>
<gene>
    <name evidence="3" type="ORF">METHB2_730001</name>
</gene>
<keyword evidence="4" id="KW-1185">Reference proteome</keyword>
<dbReference type="AlphaFoldDB" id="A0A8S0XL53"/>
<protein>
    <recommendedName>
        <fullName evidence="2">Ice-binding protein C-terminal domain-containing protein</fullName>
    </recommendedName>
</protein>